<evidence type="ECO:0000256" key="1">
    <source>
        <dbReference type="SAM" id="MobiDB-lite"/>
    </source>
</evidence>
<dbReference type="EMBL" id="BNDY01000017">
    <property type="protein sequence ID" value="GHI40500.1"/>
    <property type="molecule type" value="Genomic_DNA"/>
</dbReference>
<reference evidence="2" key="1">
    <citation type="submission" date="2024-05" db="EMBL/GenBank/DDBJ databases">
        <title>Whole genome shotgun sequence of Streptomyces violascens NBRC 12920.</title>
        <authorList>
            <person name="Komaki H."/>
            <person name="Tamura T."/>
        </authorList>
    </citation>
    <scope>NUCLEOTIDE SEQUENCE</scope>
    <source>
        <strain evidence="2">NBRC 12920</strain>
    </source>
</reference>
<evidence type="ECO:0000313" key="2">
    <source>
        <dbReference type="EMBL" id="GHI40500.1"/>
    </source>
</evidence>
<dbReference type="Proteomes" id="UP001050808">
    <property type="component" value="Unassembled WGS sequence"/>
</dbReference>
<sequence length="212" mass="22379">MLLAGNHRAGPVRTEAAPTPIDDLAGRGQHDTAQRSSQRDRQDGSDAGVQPLGKPTAQTGRGTAQSPEPLYVIITLKLQPVCESKHSGTGPFALVELRCHGIEDGSKDDAVRAGMFRQQTKKPVVVPDAVPNPDQFHESRGRGAGGQPGPAGRRDRGIARDAAGQSRPSRHVPVRGFATGVRGLPSVGSQAPGYAAPIPYDWRSSECSVHGY</sequence>
<organism evidence="2 3">
    <name type="scientific">Streptomyces violascens</name>
    <dbReference type="NCBI Taxonomy" id="67381"/>
    <lineage>
        <taxon>Bacteria</taxon>
        <taxon>Bacillati</taxon>
        <taxon>Actinomycetota</taxon>
        <taxon>Actinomycetes</taxon>
        <taxon>Kitasatosporales</taxon>
        <taxon>Streptomycetaceae</taxon>
        <taxon>Streptomyces</taxon>
    </lineage>
</organism>
<feature type="compositionally biased region" description="Polar residues" evidence="1">
    <location>
        <begin position="56"/>
        <end position="66"/>
    </location>
</feature>
<feature type="compositionally biased region" description="Basic and acidic residues" evidence="1">
    <location>
        <begin position="24"/>
        <end position="44"/>
    </location>
</feature>
<protein>
    <submittedName>
        <fullName evidence="2">Uncharacterized protein</fullName>
    </submittedName>
</protein>
<feature type="region of interest" description="Disordered" evidence="1">
    <location>
        <begin position="1"/>
        <end position="66"/>
    </location>
</feature>
<comment type="caution">
    <text evidence="2">The sequence shown here is derived from an EMBL/GenBank/DDBJ whole genome shotgun (WGS) entry which is preliminary data.</text>
</comment>
<proteinExistence type="predicted"/>
<feature type="region of interest" description="Disordered" evidence="1">
    <location>
        <begin position="126"/>
        <end position="197"/>
    </location>
</feature>
<name>A0ABQ3QTC0_9ACTN</name>
<gene>
    <name evidence="2" type="ORF">Sviol_49080</name>
</gene>
<evidence type="ECO:0000313" key="3">
    <source>
        <dbReference type="Proteomes" id="UP001050808"/>
    </source>
</evidence>
<keyword evidence="3" id="KW-1185">Reference proteome</keyword>
<accession>A0ABQ3QTC0</accession>